<evidence type="ECO:0000256" key="1">
    <source>
        <dbReference type="SAM" id="SignalP"/>
    </source>
</evidence>
<dbReference type="Pfam" id="PF08239">
    <property type="entry name" value="SH3_3"/>
    <property type="match status" value="2"/>
</dbReference>
<accession>A0A255H8G5</accession>
<dbReference type="InterPro" id="IPR003646">
    <property type="entry name" value="SH3-like_bac-type"/>
</dbReference>
<gene>
    <name evidence="3" type="ORF">CGZ93_06215</name>
</gene>
<dbReference type="Proteomes" id="UP000216311">
    <property type="component" value="Unassembled WGS sequence"/>
</dbReference>
<dbReference type="AlphaFoldDB" id="A0A255H8G5"/>
<proteinExistence type="predicted"/>
<dbReference type="EMBL" id="NMVQ01000007">
    <property type="protein sequence ID" value="OYO23523.1"/>
    <property type="molecule type" value="Genomic_DNA"/>
</dbReference>
<dbReference type="PANTHER" id="PTHR34408">
    <property type="entry name" value="FAMILY PROTEIN, PUTATIVE-RELATED"/>
    <property type="match status" value="1"/>
</dbReference>
<feature type="domain" description="SH3b" evidence="2">
    <location>
        <begin position="47"/>
        <end position="111"/>
    </location>
</feature>
<evidence type="ECO:0000313" key="3">
    <source>
        <dbReference type="EMBL" id="OYO23523.1"/>
    </source>
</evidence>
<comment type="caution">
    <text evidence="3">The sequence shown here is derived from an EMBL/GenBank/DDBJ whole genome shotgun (WGS) entry which is preliminary data.</text>
</comment>
<evidence type="ECO:0000259" key="2">
    <source>
        <dbReference type="PROSITE" id="PS51781"/>
    </source>
</evidence>
<keyword evidence="4" id="KW-1185">Reference proteome</keyword>
<dbReference type="PROSITE" id="PS51781">
    <property type="entry name" value="SH3B"/>
    <property type="match status" value="2"/>
</dbReference>
<feature type="chain" id="PRO_5012535894" description="SH3b domain-containing protein" evidence="1">
    <location>
        <begin position="38"/>
        <end position="462"/>
    </location>
</feature>
<dbReference type="InterPro" id="IPR058593">
    <property type="entry name" value="ARB_07466-like_C"/>
</dbReference>
<reference evidence="3 4" key="1">
    <citation type="submission" date="2017-07" db="EMBL/GenBank/DDBJ databases">
        <title>Draft whole genome sequences of clinical Proprionibacteriaceae strains.</title>
        <authorList>
            <person name="Bernier A.-M."/>
            <person name="Bernard K."/>
            <person name="Domingo M.-C."/>
        </authorList>
    </citation>
    <scope>NUCLEOTIDE SEQUENCE [LARGE SCALE GENOMIC DNA]</scope>
    <source>
        <strain evidence="3 4">NML 130396</strain>
    </source>
</reference>
<organism evidence="3 4">
    <name type="scientific">Enemella dayhoffiae</name>
    <dbReference type="NCBI Taxonomy" id="2016507"/>
    <lineage>
        <taxon>Bacteria</taxon>
        <taxon>Bacillati</taxon>
        <taxon>Actinomycetota</taxon>
        <taxon>Actinomycetes</taxon>
        <taxon>Propionibacteriales</taxon>
        <taxon>Propionibacteriaceae</taxon>
        <taxon>Enemella</taxon>
    </lineage>
</organism>
<feature type="domain" description="SH3b" evidence="2">
    <location>
        <begin position="123"/>
        <end position="185"/>
    </location>
</feature>
<dbReference type="Pfam" id="PF26571">
    <property type="entry name" value="VldE"/>
    <property type="match status" value="1"/>
</dbReference>
<dbReference type="Gene3D" id="2.30.30.40">
    <property type="entry name" value="SH3 Domains"/>
    <property type="match status" value="2"/>
</dbReference>
<keyword evidence="1" id="KW-0732">Signal</keyword>
<evidence type="ECO:0000313" key="4">
    <source>
        <dbReference type="Proteomes" id="UP000216311"/>
    </source>
</evidence>
<dbReference type="SMART" id="SM00287">
    <property type="entry name" value="SH3b"/>
    <property type="match status" value="3"/>
</dbReference>
<feature type="signal peptide" evidence="1">
    <location>
        <begin position="1"/>
        <end position="37"/>
    </location>
</feature>
<dbReference type="InterPro" id="IPR052354">
    <property type="entry name" value="Cell_Wall_Dynamics_Protein"/>
</dbReference>
<dbReference type="PANTHER" id="PTHR34408:SF1">
    <property type="entry name" value="GLYCOSYL HYDROLASE FAMILY 19 DOMAIN-CONTAINING PROTEIN HI_1415"/>
    <property type="match status" value="1"/>
</dbReference>
<name>A0A255H8G5_9ACTN</name>
<sequence length="462" mass="47754">MTDGHRGGNPVTVLRRFRTAAALAGAAALLSTGGVVAAIAHGKAAAADPFSVRANGGLNVRSGPGLSHPIIGNLPSGARIDSVGRAQNGWMPISFGGRTGWVSDLYLTAQGVGQTPANNAVPSGSAYTTAALNVRTGAGISYRVVTVLAKGARVQTTGVQTNGYAQIVLDGQVRWVSSQYLSGSAAPAPTPAGPGLPAITGRATATAELMIRTTSGDVFQVIRDVPAGTVLQLTGVTENGRTQIVFEGAVRWVNSLYLSDSATVSRPVTGGLPAVRGQRYATTALILRSGSGDVFTSYGDAPAGARLDVTGVVENGRAQIVYNGAVRWVTAKYLSDTAPGPTGGGGGSSVSGQGGLSPNAQRVLAQLQGRFPQVRSYIGVRPDSLPDHPSGRAIDAMVYNDAATGQAIADYVRANAASLNVDYIIWNQRIWSVARSSEGWRYMADRGSNTANHRDHVHITVR</sequence>
<protein>
    <recommendedName>
        <fullName evidence="2">SH3b domain-containing protein</fullName>
    </recommendedName>
</protein>